<evidence type="ECO:0000313" key="7">
    <source>
        <dbReference type="Proteomes" id="UP001190700"/>
    </source>
</evidence>
<feature type="compositionally biased region" description="Acidic residues" evidence="5">
    <location>
        <begin position="275"/>
        <end position="287"/>
    </location>
</feature>
<evidence type="ECO:0000256" key="5">
    <source>
        <dbReference type="SAM" id="MobiDB-lite"/>
    </source>
</evidence>
<keyword evidence="3" id="KW-0677">Repeat</keyword>
<evidence type="ECO:0000256" key="3">
    <source>
        <dbReference type="ARBA" id="ARBA00022737"/>
    </source>
</evidence>
<dbReference type="Gene3D" id="1.20.5.190">
    <property type="match status" value="1"/>
</dbReference>
<feature type="region of interest" description="Disordered" evidence="5">
    <location>
        <begin position="669"/>
        <end position="689"/>
    </location>
</feature>
<dbReference type="AlphaFoldDB" id="A0AAE0EUX5"/>
<feature type="region of interest" description="Disordered" evidence="5">
    <location>
        <begin position="570"/>
        <end position="633"/>
    </location>
</feature>
<accession>A0AAE0EUX5</accession>
<proteinExistence type="predicted"/>
<evidence type="ECO:0000256" key="1">
    <source>
        <dbReference type="ARBA" id="ARBA00004496"/>
    </source>
</evidence>
<feature type="compositionally biased region" description="Acidic residues" evidence="5">
    <location>
        <begin position="220"/>
        <end position="232"/>
    </location>
</feature>
<protein>
    <submittedName>
        <fullName evidence="6">Uncharacterized protein</fullName>
    </submittedName>
</protein>
<dbReference type="SMART" id="SM00015">
    <property type="entry name" value="IQ"/>
    <property type="match status" value="8"/>
</dbReference>
<keyword evidence="4" id="KW-0112">Calmodulin-binding</keyword>
<dbReference type="InterPro" id="IPR000048">
    <property type="entry name" value="IQ_motif_EF-hand-BS"/>
</dbReference>
<evidence type="ECO:0000256" key="2">
    <source>
        <dbReference type="ARBA" id="ARBA00022490"/>
    </source>
</evidence>
<dbReference type="PANTHER" id="PTHR22706">
    <property type="entry name" value="ASSEMBLY FACTOR FOR SPINDLE MICROTUBULES"/>
    <property type="match status" value="1"/>
</dbReference>
<feature type="region of interest" description="Disordered" evidence="5">
    <location>
        <begin position="1"/>
        <end position="63"/>
    </location>
</feature>
<sequence>MVEDPQTMPDVPSAPQDHMESEWIEYQDTRNATAETTNVVQPTEDKPLKNEKASDSSLVENQKNEAALQIQRVQRGRAARERVAELKQGQSAAVSAEEGEEVQAAGADEEGRAQAQRQDEAALQIQRVQRGRAARERVAELKQGQSAAVSAEEGEEVQAVDADEEGRAQAQRQDEAALQIQRAQRQDEAALQIQRVQRGRAARERVAELKQGQSAAVSAEEGEEVQAADADEEGRAQAQRQDEAALQIQRVQRGRAARERVAELKQGQSAAVSAEEGEEVQAADADEEGRAQAQRQDEAALQIQRVQRGRAAREHVKHKLVSNDEDMIDSVLLATVLYVVDLEENDETAIDDCLNQSLKVVEDDIRIELEELLERTEEADNLLVVGVQIEGTATCLEPGKQWTVDMDPVTIKGFAGKKPLQERQTMKKQHQSQESGVLNLGPQATIIQRHYRGFQGRQQYAKKSVLEHSCATSIQRVYRGHSSRKDVFIIRDTKQKEDSAICIQRYQRGKAARKEVAEIRSRQQYDRDLAIAKELQHKNEAAIEVQRFQRGRASRARVAQIRAEKYSKVSVQQQVTFTDDPVREDPEPFIEANKLKPAAEVQTAQQDELDDEGTKKNTAEDEKPPEKRNNDELYAKADHILEESSELRHNIQRAKDMNVMHLRRLEELGQASQQQPSEAKTKPPSLDLAPVRKKLKPLKVPKISRSHPDPLDINRRELTAARSAPSILGLDSRALPPAPLEKFAANLLAKMNREPSRDVTVKSDRHVARIRGARDAPSDNGELIARKIGKRASKIDLEQQRRLQERILQTEQQFIERKKQVDNVLNRNRAAYDKLIFR</sequence>
<keyword evidence="2" id="KW-0963">Cytoplasm</keyword>
<feature type="region of interest" description="Disordered" evidence="5">
    <location>
        <begin position="139"/>
        <end position="181"/>
    </location>
</feature>
<dbReference type="EMBL" id="LGRX02033364">
    <property type="protein sequence ID" value="KAK3241596.1"/>
    <property type="molecule type" value="Genomic_DNA"/>
</dbReference>
<dbReference type="GO" id="GO:0000922">
    <property type="term" value="C:spindle pole"/>
    <property type="evidence" value="ECO:0007669"/>
    <property type="project" value="TreeGrafter"/>
</dbReference>
<evidence type="ECO:0000256" key="4">
    <source>
        <dbReference type="ARBA" id="ARBA00022860"/>
    </source>
</evidence>
<dbReference type="GO" id="GO:0000278">
    <property type="term" value="P:mitotic cell cycle"/>
    <property type="evidence" value="ECO:0007669"/>
    <property type="project" value="TreeGrafter"/>
</dbReference>
<dbReference type="GO" id="GO:0051295">
    <property type="term" value="P:establishment of meiotic spindle localization"/>
    <property type="evidence" value="ECO:0007669"/>
    <property type="project" value="TreeGrafter"/>
</dbReference>
<dbReference type="GO" id="GO:0007051">
    <property type="term" value="P:spindle organization"/>
    <property type="evidence" value="ECO:0007669"/>
    <property type="project" value="TreeGrafter"/>
</dbReference>
<evidence type="ECO:0000313" key="6">
    <source>
        <dbReference type="EMBL" id="KAK3241596.1"/>
    </source>
</evidence>
<comment type="subcellular location">
    <subcellularLocation>
        <location evidence="1">Cytoplasm</location>
    </subcellularLocation>
</comment>
<dbReference type="InterPro" id="IPR051185">
    <property type="entry name" value="ASPM"/>
</dbReference>
<name>A0AAE0EUX5_9CHLO</name>
<feature type="region of interest" description="Disordered" evidence="5">
    <location>
        <begin position="260"/>
        <end position="298"/>
    </location>
</feature>
<feature type="region of interest" description="Disordered" evidence="5">
    <location>
        <begin position="202"/>
        <end position="242"/>
    </location>
</feature>
<dbReference type="GO" id="GO:0005516">
    <property type="term" value="F:calmodulin binding"/>
    <property type="evidence" value="ECO:0007669"/>
    <property type="project" value="UniProtKB-KW"/>
</dbReference>
<feature type="compositionally biased region" description="Basic and acidic residues" evidence="5">
    <location>
        <begin position="109"/>
        <end position="120"/>
    </location>
</feature>
<feature type="compositionally biased region" description="Acidic residues" evidence="5">
    <location>
        <begin position="152"/>
        <end position="164"/>
    </location>
</feature>
<feature type="compositionally biased region" description="Polar residues" evidence="5">
    <location>
        <begin position="29"/>
        <end position="41"/>
    </location>
</feature>
<keyword evidence="7" id="KW-1185">Reference proteome</keyword>
<gene>
    <name evidence="6" type="ORF">CYMTET_48656</name>
</gene>
<dbReference type="Pfam" id="PF00612">
    <property type="entry name" value="IQ"/>
    <property type="match status" value="3"/>
</dbReference>
<comment type="caution">
    <text evidence="6">The sequence shown here is derived from an EMBL/GenBank/DDBJ whole genome shotgun (WGS) entry which is preliminary data.</text>
</comment>
<feature type="region of interest" description="Disordered" evidence="5">
    <location>
        <begin position="77"/>
        <end position="120"/>
    </location>
</feature>
<reference evidence="6 7" key="1">
    <citation type="journal article" date="2015" name="Genome Biol. Evol.">
        <title>Comparative Genomics of a Bacterivorous Green Alga Reveals Evolutionary Causalities and Consequences of Phago-Mixotrophic Mode of Nutrition.</title>
        <authorList>
            <person name="Burns J.A."/>
            <person name="Paasch A."/>
            <person name="Narechania A."/>
            <person name="Kim E."/>
        </authorList>
    </citation>
    <scope>NUCLEOTIDE SEQUENCE [LARGE SCALE GENOMIC DNA]</scope>
    <source>
        <strain evidence="6 7">PLY_AMNH</strain>
    </source>
</reference>
<dbReference type="PANTHER" id="PTHR22706:SF1">
    <property type="entry name" value="ASSEMBLY FACTOR FOR SPINDLE MICROTUBULES"/>
    <property type="match status" value="1"/>
</dbReference>
<feature type="compositionally biased region" description="Basic and acidic residues" evidence="5">
    <location>
        <begin position="612"/>
        <end position="633"/>
    </location>
</feature>
<feature type="compositionally biased region" description="Basic and acidic residues" evidence="5">
    <location>
        <begin position="43"/>
        <end position="54"/>
    </location>
</feature>
<dbReference type="GO" id="GO:0005737">
    <property type="term" value="C:cytoplasm"/>
    <property type="evidence" value="ECO:0007669"/>
    <property type="project" value="UniProtKB-SubCell"/>
</dbReference>
<dbReference type="Proteomes" id="UP001190700">
    <property type="component" value="Unassembled WGS sequence"/>
</dbReference>
<feature type="compositionally biased region" description="Low complexity" evidence="5">
    <location>
        <begin position="89"/>
        <end position="106"/>
    </location>
</feature>
<organism evidence="6 7">
    <name type="scientific">Cymbomonas tetramitiformis</name>
    <dbReference type="NCBI Taxonomy" id="36881"/>
    <lineage>
        <taxon>Eukaryota</taxon>
        <taxon>Viridiplantae</taxon>
        <taxon>Chlorophyta</taxon>
        <taxon>Pyramimonadophyceae</taxon>
        <taxon>Pyramimonadales</taxon>
        <taxon>Pyramimonadaceae</taxon>
        <taxon>Cymbomonas</taxon>
    </lineage>
</organism>
<dbReference type="PROSITE" id="PS50096">
    <property type="entry name" value="IQ"/>
    <property type="match status" value="9"/>
</dbReference>